<name>A0A7W8CVV2_9FIRM</name>
<evidence type="ECO:0000256" key="5">
    <source>
        <dbReference type="ARBA" id="ARBA00022793"/>
    </source>
</evidence>
<evidence type="ECO:0000256" key="3">
    <source>
        <dbReference type="ARBA" id="ARBA00008737"/>
    </source>
</evidence>
<evidence type="ECO:0000256" key="4">
    <source>
        <dbReference type="ARBA" id="ARBA00022605"/>
    </source>
</evidence>
<organism evidence="11 12">
    <name type="scientific">Catenisphaera adipataccumulans</name>
    <dbReference type="NCBI Taxonomy" id="700500"/>
    <lineage>
        <taxon>Bacteria</taxon>
        <taxon>Bacillati</taxon>
        <taxon>Bacillota</taxon>
        <taxon>Erysipelotrichia</taxon>
        <taxon>Erysipelotrichales</taxon>
        <taxon>Erysipelotrichaceae</taxon>
        <taxon>Catenisphaera</taxon>
    </lineage>
</organism>
<evidence type="ECO:0000256" key="7">
    <source>
        <dbReference type="ARBA" id="ARBA00023141"/>
    </source>
</evidence>
<dbReference type="EC" id="4.1.1.48" evidence="9"/>
<keyword evidence="6 9" id="KW-0822">Tryptophan biosynthesis</keyword>
<evidence type="ECO:0000256" key="2">
    <source>
        <dbReference type="ARBA" id="ARBA00004696"/>
    </source>
</evidence>
<proteinExistence type="inferred from homology"/>
<keyword evidence="8 9" id="KW-0456">Lyase</keyword>
<dbReference type="GO" id="GO:0000162">
    <property type="term" value="P:L-tryptophan biosynthetic process"/>
    <property type="evidence" value="ECO:0007669"/>
    <property type="project" value="UniProtKB-UniRule"/>
</dbReference>
<evidence type="ECO:0000256" key="1">
    <source>
        <dbReference type="ARBA" id="ARBA00001633"/>
    </source>
</evidence>
<comment type="catalytic activity">
    <reaction evidence="1 9">
        <text>1-(2-carboxyphenylamino)-1-deoxy-D-ribulose 5-phosphate + H(+) = (1S,2R)-1-C-(indol-3-yl)glycerol 3-phosphate + CO2 + H2O</text>
        <dbReference type="Rhea" id="RHEA:23476"/>
        <dbReference type="ChEBI" id="CHEBI:15377"/>
        <dbReference type="ChEBI" id="CHEBI:15378"/>
        <dbReference type="ChEBI" id="CHEBI:16526"/>
        <dbReference type="ChEBI" id="CHEBI:58613"/>
        <dbReference type="ChEBI" id="CHEBI:58866"/>
        <dbReference type="EC" id="4.1.1.48"/>
    </reaction>
</comment>
<reference evidence="11 12" key="1">
    <citation type="submission" date="2020-08" db="EMBL/GenBank/DDBJ databases">
        <title>Genomic Encyclopedia of Type Strains, Phase IV (KMG-IV): sequencing the most valuable type-strain genomes for metagenomic binning, comparative biology and taxonomic classification.</title>
        <authorList>
            <person name="Goeker M."/>
        </authorList>
    </citation>
    <scope>NUCLEOTIDE SEQUENCE [LARGE SCALE GENOMIC DNA]</scope>
    <source>
        <strain evidence="11 12">DSM 25799</strain>
    </source>
</reference>
<dbReference type="NCBIfam" id="NF001377">
    <property type="entry name" value="PRK00278.2-4"/>
    <property type="match status" value="1"/>
</dbReference>
<comment type="caution">
    <text evidence="11">The sequence shown here is derived from an EMBL/GenBank/DDBJ whole genome shotgun (WGS) entry which is preliminary data.</text>
</comment>
<dbReference type="Pfam" id="PF00218">
    <property type="entry name" value="IGPS"/>
    <property type="match status" value="1"/>
</dbReference>
<dbReference type="SUPFAM" id="SSF51366">
    <property type="entry name" value="Ribulose-phoshate binding barrel"/>
    <property type="match status" value="1"/>
</dbReference>
<protein>
    <recommendedName>
        <fullName evidence="9">Indole-3-glycerol phosphate synthase</fullName>
        <shortName evidence="9">IGPS</shortName>
        <ecNumber evidence="9">4.1.1.48</ecNumber>
    </recommendedName>
</protein>
<dbReference type="AlphaFoldDB" id="A0A7W8CVV2"/>
<dbReference type="InterPro" id="IPR001468">
    <property type="entry name" value="Indole-3-GlycerolPSynthase_CS"/>
</dbReference>
<dbReference type="Gene3D" id="3.20.20.70">
    <property type="entry name" value="Aldolase class I"/>
    <property type="match status" value="1"/>
</dbReference>
<dbReference type="EMBL" id="JACHHK010000002">
    <property type="protein sequence ID" value="MBB5182533.1"/>
    <property type="molecule type" value="Genomic_DNA"/>
</dbReference>
<dbReference type="UniPathway" id="UPA00035">
    <property type="reaction ID" value="UER00043"/>
</dbReference>
<evidence type="ECO:0000259" key="10">
    <source>
        <dbReference type="Pfam" id="PF00218"/>
    </source>
</evidence>
<evidence type="ECO:0000256" key="6">
    <source>
        <dbReference type="ARBA" id="ARBA00022822"/>
    </source>
</evidence>
<keyword evidence="12" id="KW-1185">Reference proteome</keyword>
<feature type="domain" description="Indole-3-glycerol phosphate synthase" evidence="10">
    <location>
        <begin position="8"/>
        <end position="258"/>
    </location>
</feature>
<dbReference type="PANTHER" id="PTHR22854">
    <property type="entry name" value="TRYPTOPHAN BIOSYNTHESIS PROTEIN"/>
    <property type="match status" value="1"/>
</dbReference>
<dbReference type="PROSITE" id="PS00614">
    <property type="entry name" value="IGPS"/>
    <property type="match status" value="1"/>
</dbReference>
<sequence>MPENILVTIAEAARQRVEIAKEAVTPESLCRKAEALPKLNHPFYQALAKPDISFICECKQASPSKGQIVEHFPYVKIAEEYEAAGADAISVLTEPQWFKGGFDYLHEISQKVSIPCLCKDFTIDEYMIDQARLNGAAAVLLIVALLDEETLSRYLAKAEALGMDALVECHDENEVATAKRCHARIIGVNNRNLKNFSVDPHNCLRLREQVGHDCLFVAESGIKNAADVQALRQADVDAVLIGETMMLAADKTQKLKELKQ</sequence>
<gene>
    <name evidence="9" type="primary">trpC</name>
    <name evidence="11" type="ORF">HNQ47_000552</name>
</gene>
<evidence type="ECO:0000313" key="12">
    <source>
        <dbReference type="Proteomes" id="UP000539953"/>
    </source>
</evidence>
<evidence type="ECO:0000313" key="11">
    <source>
        <dbReference type="EMBL" id="MBB5182533.1"/>
    </source>
</evidence>
<dbReference type="GO" id="GO:0004640">
    <property type="term" value="F:phosphoribosylanthranilate isomerase activity"/>
    <property type="evidence" value="ECO:0007669"/>
    <property type="project" value="TreeGrafter"/>
</dbReference>
<keyword evidence="4 9" id="KW-0028">Amino-acid biosynthesis</keyword>
<accession>A0A7W8CVV2</accession>
<comment type="pathway">
    <text evidence="2 9">Amino-acid biosynthesis; L-tryptophan biosynthesis; L-tryptophan from chorismate: step 4/5.</text>
</comment>
<dbReference type="InterPro" id="IPR013785">
    <property type="entry name" value="Aldolase_TIM"/>
</dbReference>
<dbReference type="HAMAP" id="MF_00134_B">
    <property type="entry name" value="IGPS_B"/>
    <property type="match status" value="1"/>
</dbReference>
<dbReference type="InterPro" id="IPR011060">
    <property type="entry name" value="RibuloseP-bd_barrel"/>
</dbReference>
<evidence type="ECO:0000256" key="8">
    <source>
        <dbReference type="ARBA" id="ARBA00023239"/>
    </source>
</evidence>
<dbReference type="PANTHER" id="PTHR22854:SF2">
    <property type="entry name" value="INDOLE-3-GLYCEROL-PHOSPHATE SYNTHASE"/>
    <property type="match status" value="1"/>
</dbReference>
<dbReference type="InterPro" id="IPR013798">
    <property type="entry name" value="Indole-3-glycerol_P_synth_dom"/>
</dbReference>
<dbReference type="GO" id="GO:0004425">
    <property type="term" value="F:indole-3-glycerol-phosphate synthase activity"/>
    <property type="evidence" value="ECO:0007669"/>
    <property type="project" value="UniProtKB-UniRule"/>
</dbReference>
<dbReference type="CDD" id="cd00331">
    <property type="entry name" value="IGPS"/>
    <property type="match status" value="1"/>
</dbReference>
<dbReference type="FunFam" id="3.20.20.70:FF:000024">
    <property type="entry name" value="Indole-3-glycerol phosphate synthase"/>
    <property type="match status" value="1"/>
</dbReference>
<comment type="similarity">
    <text evidence="3 9">Belongs to the TrpC family.</text>
</comment>
<keyword evidence="5 9" id="KW-0210">Decarboxylase</keyword>
<dbReference type="InterPro" id="IPR045186">
    <property type="entry name" value="Indole-3-glycerol_P_synth"/>
</dbReference>
<dbReference type="RefSeq" id="WP_183327309.1">
    <property type="nucleotide sequence ID" value="NZ_JACHHK010000002.1"/>
</dbReference>
<evidence type="ECO:0000256" key="9">
    <source>
        <dbReference type="HAMAP-Rule" id="MF_00134"/>
    </source>
</evidence>
<keyword evidence="7 9" id="KW-0057">Aromatic amino acid biosynthesis</keyword>
<dbReference type="Proteomes" id="UP000539953">
    <property type="component" value="Unassembled WGS sequence"/>
</dbReference>